<feature type="transmembrane region" description="Helical" evidence="1">
    <location>
        <begin position="65"/>
        <end position="85"/>
    </location>
</feature>
<protein>
    <submittedName>
        <fullName evidence="2">Uncharacterized protein</fullName>
    </submittedName>
</protein>
<sequence length="116" mass="12723">MKRAATIGAVLVGDLLLLWLTWSLAGQVRSLGGEQFCDGYTVWCDGRGDVTHAEWLELMNFRSGVVHGLSAAVAFILLVIAAVAWRHRRRGIAFAQVLPLLLVAVFAVAWKPYMSV</sequence>
<keyword evidence="3" id="KW-1185">Reference proteome</keyword>
<dbReference type="Proteomes" id="UP000645217">
    <property type="component" value="Unassembled WGS sequence"/>
</dbReference>
<dbReference type="EMBL" id="BMNT01000091">
    <property type="protein sequence ID" value="GGL21807.1"/>
    <property type="molecule type" value="Genomic_DNA"/>
</dbReference>
<organism evidence="2 3">
    <name type="scientific">Sphaerisporangium melleum</name>
    <dbReference type="NCBI Taxonomy" id="321316"/>
    <lineage>
        <taxon>Bacteria</taxon>
        <taxon>Bacillati</taxon>
        <taxon>Actinomycetota</taxon>
        <taxon>Actinomycetes</taxon>
        <taxon>Streptosporangiales</taxon>
        <taxon>Streptosporangiaceae</taxon>
        <taxon>Sphaerisporangium</taxon>
    </lineage>
</organism>
<proteinExistence type="predicted"/>
<keyword evidence="1" id="KW-1133">Transmembrane helix</keyword>
<evidence type="ECO:0000256" key="1">
    <source>
        <dbReference type="SAM" id="Phobius"/>
    </source>
</evidence>
<keyword evidence="1" id="KW-0812">Transmembrane</keyword>
<reference evidence="2" key="1">
    <citation type="journal article" date="2014" name="Int. J. Syst. Evol. Microbiol.">
        <title>Complete genome sequence of Corynebacterium casei LMG S-19264T (=DSM 44701T), isolated from a smear-ripened cheese.</title>
        <authorList>
            <consortium name="US DOE Joint Genome Institute (JGI-PGF)"/>
            <person name="Walter F."/>
            <person name="Albersmeier A."/>
            <person name="Kalinowski J."/>
            <person name="Ruckert C."/>
        </authorList>
    </citation>
    <scope>NUCLEOTIDE SEQUENCE</scope>
    <source>
        <strain evidence="2">JCM 13064</strain>
    </source>
</reference>
<evidence type="ECO:0000313" key="3">
    <source>
        <dbReference type="Proteomes" id="UP000645217"/>
    </source>
</evidence>
<reference evidence="2" key="2">
    <citation type="submission" date="2020-09" db="EMBL/GenBank/DDBJ databases">
        <authorList>
            <person name="Sun Q."/>
            <person name="Ohkuma M."/>
        </authorList>
    </citation>
    <scope>NUCLEOTIDE SEQUENCE</scope>
    <source>
        <strain evidence="2">JCM 13064</strain>
    </source>
</reference>
<dbReference type="AlphaFoldDB" id="A0A917RRR7"/>
<gene>
    <name evidence="2" type="ORF">GCM10007964_74640</name>
</gene>
<feature type="transmembrane region" description="Helical" evidence="1">
    <location>
        <begin position="92"/>
        <end position="110"/>
    </location>
</feature>
<name>A0A917RRR7_9ACTN</name>
<evidence type="ECO:0000313" key="2">
    <source>
        <dbReference type="EMBL" id="GGL21807.1"/>
    </source>
</evidence>
<comment type="caution">
    <text evidence="2">The sequence shown here is derived from an EMBL/GenBank/DDBJ whole genome shotgun (WGS) entry which is preliminary data.</text>
</comment>
<keyword evidence="1" id="KW-0472">Membrane</keyword>
<accession>A0A917RRR7</accession>